<keyword evidence="3" id="KW-1185">Reference proteome</keyword>
<sequence length="67" mass="7496">MTILVAVYALTIGVGYAMRKFGRYNGKETTVFLSITTIGAVLWLSIILRHPLDLNDAIGFIIERVLR</sequence>
<protein>
    <submittedName>
        <fullName evidence="2">Uncharacterized protein</fullName>
    </submittedName>
</protein>
<keyword evidence="1" id="KW-0812">Transmembrane</keyword>
<dbReference type="Proteomes" id="UP000481087">
    <property type="component" value="Unassembled WGS sequence"/>
</dbReference>
<name>A0A6L8UZ85_9BACL</name>
<feature type="transmembrane region" description="Helical" evidence="1">
    <location>
        <begin position="29"/>
        <end position="48"/>
    </location>
</feature>
<evidence type="ECO:0000313" key="3">
    <source>
        <dbReference type="Proteomes" id="UP000481087"/>
    </source>
</evidence>
<gene>
    <name evidence="2" type="ORF">GQF01_14100</name>
</gene>
<accession>A0A6L8UZ85</accession>
<dbReference type="EMBL" id="WTUZ01000017">
    <property type="protein sequence ID" value="MZQ83244.1"/>
    <property type="molecule type" value="Genomic_DNA"/>
</dbReference>
<dbReference type="AlphaFoldDB" id="A0A6L8UZ85"/>
<comment type="caution">
    <text evidence="2">The sequence shown here is derived from an EMBL/GenBank/DDBJ whole genome shotgun (WGS) entry which is preliminary data.</text>
</comment>
<evidence type="ECO:0000313" key="2">
    <source>
        <dbReference type="EMBL" id="MZQ83244.1"/>
    </source>
</evidence>
<evidence type="ECO:0000256" key="1">
    <source>
        <dbReference type="SAM" id="Phobius"/>
    </source>
</evidence>
<proteinExistence type="predicted"/>
<reference evidence="2 3" key="1">
    <citation type="submission" date="2019-12" db="EMBL/GenBank/DDBJ databases">
        <title>Paenibacillus sp. nov. sp. isolated from soil.</title>
        <authorList>
            <person name="Kim J."/>
            <person name="Jeong S.E."/>
            <person name="Jung H.S."/>
            <person name="Jeon C.O."/>
        </authorList>
    </citation>
    <scope>NUCLEOTIDE SEQUENCE [LARGE SCALE GENOMIC DNA]</scope>
    <source>
        <strain evidence="2 3">5J-6</strain>
    </source>
</reference>
<keyword evidence="1" id="KW-0472">Membrane</keyword>
<dbReference type="RefSeq" id="WP_161407466.1">
    <property type="nucleotide sequence ID" value="NZ_WTUZ01000017.1"/>
</dbReference>
<keyword evidence="1" id="KW-1133">Transmembrane helix</keyword>
<organism evidence="2 3">
    <name type="scientific">Paenibacillus silvestris</name>
    <dbReference type="NCBI Taxonomy" id="2606219"/>
    <lineage>
        <taxon>Bacteria</taxon>
        <taxon>Bacillati</taxon>
        <taxon>Bacillota</taxon>
        <taxon>Bacilli</taxon>
        <taxon>Bacillales</taxon>
        <taxon>Paenibacillaceae</taxon>
        <taxon>Paenibacillus</taxon>
    </lineage>
</organism>